<sequence length="231" mass="26649">MKKLVLIRHGESILNKTNSFGGWLDVDLSIKGIQEAQHAAILLQQNNHNFDVVHTSILKRSIKSANIMLETMNSLWVSQKSSWRLNERHYGILQGMNKKEASIKYGEEQIKQWRRSFSQKPPQSLDGNSESLEDVTIRVRPYWEDCIAKDINQNKQVLVVGHSNSLRALLCIIKKLSEQQLLELNIPTATPLVIQFNDRLQYQDEFYLGNQEQIKQKIKQVANQGSLKQNK</sequence>
<dbReference type="Pfam" id="PF00300">
    <property type="entry name" value="His_Phos_1"/>
    <property type="match status" value="1"/>
</dbReference>
<feature type="binding site" evidence="2">
    <location>
        <begin position="8"/>
        <end position="15"/>
    </location>
    <ligand>
        <name>substrate</name>
    </ligand>
</feature>
<dbReference type="GO" id="GO:0004619">
    <property type="term" value="F:phosphoglycerate mutase activity"/>
    <property type="evidence" value="ECO:0007669"/>
    <property type="project" value="UniProtKB-EC"/>
</dbReference>
<dbReference type="HAMAP" id="MF_01039">
    <property type="entry name" value="PGAM_GpmA"/>
    <property type="match status" value="1"/>
</dbReference>
<evidence type="ECO:0000256" key="4">
    <source>
        <dbReference type="RuleBase" id="RU004511"/>
    </source>
</evidence>
<evidence type="ECO:0000256" key="2">
    <source>
        <dbReference type="PIRSR" id="PIRSR613078-2"/>
    </source>
</evidence>
<dbReference type="PANTHER" id="PTHR11931">
    <property type="entry name" value="PHOSPHOGLYCERATE MUTASE"/>
    <property type="match status" value="1"/>
</dbReference>
<dbReference type="OMA" id="GKTGDAN"/>
<dbReference type="CDD" id="cd07067">
    <property type="entry name" value="HP_PGM_like"/>
    <property type="match status" value="1"/>
</dbReference>
<dbReference type="InterPro" id="IPR001345">
    <property type="entry name" value="PG/BPGM_mutase_AS"/>
</dbReference>
<dbReference type="AlphaFoldDB" id="A0A8S1MWI4"/>
<proteinExistence type="inferred from homology"/>
<feature type="binding site" evidence="2">
    <location>
        <begin position="114"/>
        <end position="115"/>
    </location>
    <ligand>
        <name>substrate</name>
    </ligand>
</feature>
<gene>
    <name evidence="5" type="ORF">PPRIM_AZ9-3.1.T0720245</name>
</gene>
<dbReference type="SMART" id="SM00855">
    <property type="entry name" value="PGAM"/>
    <property type="match status" value="1"/>
</dbReference>
<comment type="caution">
    <text evidence="5">The sequence shown here is derived from an EMBL/GenBank/DDBJ whole genome shotgun (WGS) entry which is preliminary data.</text>
</comment>
<dbReference type="EMBL" id="CAJJDM010000075">
    <property type="protein sequence ID" value="CAD8084758.1"/>
    <property type="molecule type" value="Genomic_DNA"/>
</dbReference>
<dbReference type="Proteomes" id="UP000688137">
    <property type="component" value="Unassembled WGS sequence"/>
</dbReference>
<accession>A0A8S1MWI4</accession>
<dbReference type="InterPro" id="IPR005952">
    <property type="entry name" value="Phosphogly_mut1"/>
</dbReference>
<evidence type="ECO:0000256" key="1">
    <source>
        <dbReference type="PIRSR" id="PIRSR613078-1"/>
    </source>
</evidence>
<keyword evidence="6" id="KW-1185">Reference proteome</keyword>
<dbReference type="EC" id="5.4.2.11" evidence="4"/>
<evidence type="ECO:0000256" key="3">
    <source>
        <dbReference type="PIRSR" id="PIRSR613078-3"/>
    </source>
</evidence>
<dbReference type="PIRSF" id="PIRSF000709">
    <property type="entry name" value="6PFK_2-Ptase"/>
    <property type="match status" value="1"/>
</dbReference>
<feature type="binding site" evidence="2">
    <location>
        <position position="60"/>
    </location>
    <ligand>
        <name>substrate</name>
    </ligand>
</feature>
<feature type="active site" description="Proton donor/acceptor" evidence="1">
    <location>
        <position position="87"/>
    </location>
</feature>
<keyword evidence="4" id="KW-0324">Glycolysis</keyword>
<dbReference type="InterPro" id="IPR013078">
    <property type="entry name" value="His_Pase_superF_clade-1"/>
</dbReference>
<evidence type="ECO:0000313" key="6">
    <source>
        <dbReference type="Proteomes" id="UP000688137"/>
    </source>
</evidence>
<organism evidence="5 6">
    <name type="scientific">Paramecium primaurelia</name>
    <dbReference type="NCBI Taxonomy" id="5886"/>
    <lineage>
        <taxon>Eukaryota</taxon>
        <taxon>Sar</taxon>
        <taxon>Alveolata</taxon>
        <taxon>Ciliophora</taxon>
        <taxon>Intramacronucleata</taxon>
        <taxon>Oligohymenophorea</taxon>
        <taxon>Peniculida</taxon>
        <taxon>Parameciidae</taxon>
        <taxon>Paramecium</taxon>
    </lineage>
</organism>
<evidence type="ECO:0000313" key="5">
    <source>
        <dbReference type="EMBL" id="CAD8084758.1"/>
    </source>
</evidence>
<feature type="binding site" evidence="2">
    <location>
        <begin position="87"/>
        <end position="90"/>
    </location>
    <ligand>
        <name>substrate</name>
    </ligand>
</feature>
<dbReference type="PROSITE" id="PS00175">
    <property type="entry name" value="PG_MUTASE"/>
    <property type="match status" value="1"/>
</dbReference>
<reference evidence="5" key="1">
    <citation type="submission" date="2021-01" db="EMBL/GenBank/DDBJ databases">
        <authorList>
            <consortium name="Genoscope - CEA"/>
            <person name="William W."/>
        </authorList>
    </citation>
    <scope>NUCLEOTIDE SEQUENCE</scope>
</reference>
<feature type="binding site" evidence="2">
    <location>
        <position position="98"/>
    </location>
    <ligand>
        <name>substrate</name>
    </ligand>
</feature>
<comment type="similarity">
    <text evidence="4">Belongs to the phosphoglycerate mutase family. BPG-dependent PGAM subfamily.</text>
</comment>
<dbReference type="NCBIfam" id="TIGR01258">
    <property type="entry name" value="pgm_1"/>
    <property type="match status" value="2"/>
</dbReference>
<dbReference type="GO" id="GO:0006096">
    <property type="term" value="P:glycolytic process"/>
    <property type="evidence" value="ECO:0007669"/>
    <property type="project" value="UniProtKB-KW"/>
</dbReference>
<comment type="catalytic activity">
    <reaction evidence="4">
        <text>(2R)-2-phosphoglycerate = (2R)-3-phosphoglycerate</text>
        <dbReference type="Rhea" id="RHEA:15901"/>
        <dbReference type="ChEBI" id="CHEBI:58272"/>
        <dbReference type="ChEBI" id="CHEBI:58289"/>
        <dbReference type="EC" id="5.4.2.11"/>
    </reaction>
</comment>
<feature type="active site" description="Tele-phosphohistidine intermediate" evidence="1">
    <location>
        <position position="9"/>
    </location>
</feature>
<name>A0A8S1MWI4_PARPR</name>
<protein>
    <recommendedName>
        <fullName evidence="4">Phosphoglycerate mutase</fullName>
        <ecNumber evidence="4">5.4.2.11</ecNumber>
    </recommendedName>
</protein>
<keyword evidence="4" id="KW-0413">Isomerase</keyword>
<feature type="site" description="Transition state stabilizer" evidence="3">
    <location>
        <position position="162"/>
    </location>
</feature>